<gene>
    <name evidence="4" type="ORF">MAC_02131</name>
</gene>
<keyword evidence="1" id="KW-0863">Zinc-finger</keyword>
<dbReference type="AlphaFoldDB" id="E9DWY3"/>
<evidence type="ECO:0000256" key="1">
    <source>
        <dbReference type="PROSITE-ProRule" id="PRU00042"/>
    </source>
</evidence>
<feature type="domain" description="C2H2-type" evidence="3">
    <location>
        <begin position="32"/>
        <end position="54"/>
    </location>
</feature>
<name>E9DWY3_METAQ</name>
<sequence>MQTGCKHRGSPVSPGESGGDDALLVNAVKKSYRCSTCAQEFSRPDHLRRHALSHGVADNSPMADSGSDARSIKALLDNGTQSFTEIFDLPSFSDETGDLGPPLKRSRIQHFWTEPWMNDPGEGDLDGLFRANVPSMLQQCSLAQASKSETPQITALRDVMMRSTQQLNLQASSFDELSAIIGLLCCQPKIDTFVATELLISIITFSAMYSHDKTDRLAARKLLNIAELVVFSAEIFAASHEIKHASHESTAANSTQKEWDWYQFQQVQAGYLITTVQYRAGTRQAKIRPRKFDFARSSRFSGTNLPTEGRKLTWTGCPEIWIDPGSTPPSTSNL</sequence>
<dbReference type="InParanoid" id="E9DWY3"/>
<evidence type="ECO:0000256" key="2">
    <source>
        <dbReference type="SAM" id="MobiDB-lite"/>
    </source>
</evidence>
<evidence type="ECO:0000313" key="4">
    <source>
        <dbReference type="EMBL" id="EFY91846.1"/>
    </source>
</evidence>
<dbReference type="InterPro" id="IPR013087">
    <property type="entry name" value="Znf_C2H2_type"/>
</dbReference>
<dbReference type="OrthoDB" id="654211at2759"/>
<proteinExistence type="predicted"/>
<evidence type="ECO:0000259" key="3">
    <source>
        <dbReference type="PROSITE" id="PS50157"/>
    </source>
</evidence>
<keyword evidence="1" id="KW-0862">Zinc</keyword>
<dbReference type="HOGENOM" id="CLU_831793_0_0_1"/>
<keyword evidence="5" id="KW-1185">Reference proteome</keyword>
<dbReference type="Proteomes" id="UP000002499">
    <property type="component" value="Unassembled WGS sequence"/>
</dbReference>
<dbReference type="InterPro" id="IPR036236">
    <property type="entry name" value="Znf_C2H2_sf"/>
</dbReference>
<dbReference type="SUPFAM" id="SSF57667">
    <property type="entry name" value="beta-beta-alpha zinc fingers"/>
    <property type="match status" value="1"/>
</dbReference>
<dbReference type="GO" id="GO:0008270">
    <property type="term" value="F:zinc ion binding"/>
    <property type="evidence" value="ECO:0007669"/>
    <property type="project" value="UniProtKB-KW"/>
</dbReference>
<reference evidence="4 5" key="1">
    <citation type="journal article" date="2011" name="PLoS Genet.">
        <title>Genome sequencing and comparative transcriptomics of the model entomopathogenic fungi Metarhizium anisopliae and M. acridum.</title>
        <authorList>
            <person name="Gao Q."/>
            <person name="Jin K."/>
            <person name="Ying S.H."/>
            <person name="Zhang Y."/>
            <person name="Xiao G."/>
            <person name="Shang Y."/>
            <person name="Duan Z."/>
            <person name="Hu X."/>
            <person name="Xie X.Q."/>
            <person name="Zhou G."/>
            <person name="Peng G."/>
            <person name="Luo Z."/>
            <person name="Huang W."/>
            <person name="Wang B."/>
            <person name="Fang W."/>
            <person name="Wang S."/>
            <person name="Zhong Y."/>
            <person name="Ma L.J."/>
            <person name="St Leger R.J."/>
            <person name="Zhao G.P."/>
            <person name="Pei Y."/>
            <person name="Feng M.G."/>
            <person name="Xia Y."/>
            <person name="Wang C."/>
        </authorList>
    </citation>
    <scope>NUCLEOTIDE SEQUENCE [LARGE SCALE GENOMIC DNA]</scope>
    <source>
        <strain evidence="4 5">CQMa 102</strain>
    </source>
</reference>
<evidence type="ECO:0000313" key="5">
    <source>
        <dbReference type="Proteomes" id="UP000002499"/>
    </source>
</evidence>
<protein>
    <submittedName>
        <fullName evidence="4">C2H2 finger domain protein (Zms1), putative</fullName>
    </submittedName>
</protein>
<dbReference type="Gene3D" id="3.30.160.60">
    <property type="entry name" value="Classic Zinc Finger"/>
    <property type="match status" value="1"/>
</dbReference>
<keyword evidence="1" id="KW-0479">Metal-binding</keyword>
<dbReference type="EMBL" id="GL698479">
    <property type="protein sequence ID" value="EFY91846.1"/>
    <property type="molecule type" value="Genomic_DNA"/>
</dbReference>
<accession>E9DWY3</accession>
<dbReference type="PROSITE" id="PS00028">
    <property type="entry name" value="ZINC_FINGER_C2H2_1"/>
    <property type="match status" value="1"/>
</dbReference>
<organism evidence="5">
    <name type="scientific">Metarhizium acridum (strain CQMa 102)</name>
    <dbReference type="NCBI Taxonomy" id="655827"/>
    <lineage>
        <taxon>Eukaryota</taxon>
        <taxon>Fungi</taxon>
        <taxon>Dikarya</taxon>
        <taxon>Ascomycota</taxon>
        <taxon>Pezizomycotina</taxon>
        <taxon>Sordariomycetes</taxon>
        <taxon>Hypocreomycetidae</taxon>
        <taxon>Hypocreales</taxon>
        <taxon>Clavicipitaceae</taxon>
        <taxon>Metarhizium</taxon>
    </lineage>
</organism>
<dbReference type="PROSITE" id="PS50157">
    <property type="entry name" value="ZINC_FINGER_C2H2_2"/>
    <property type="match status" value="1"/>
</dbReference>
<feature type="region of interest" description="Disordered" evidence="2">
    <location>
        <begin position="1"/>
        <end position="21"/>
    </location>
</feature>